<proteinExistence type="predicted"/>
<feature type="compositionally biased region" description="Basic and acidic residues" evidence="1">
    <location>
        <begin position="141"/>
        <end position="153"/>
    </location>
</feature>
<comment type="caution">
    <text evidence="2">The sequence shown here is derived from an EMBL/GenBank/DDBJ whole genome shotgun (WGS) entry which is preliminary data.</text>
</comment>
<evidence type="ECO:0000256" key="1">
    <source>
        <dbReference type="SAM" id="MobiDB-lite"/>
    </source>
</evidence>
<feature type="region of interest" description="Disordered" evidence="1">
    <location>
        <begin position="118"/>
        <end position="153"/>
    </location>
</feature>
<protein>
    <submittedName>
        <fullName evidence="2">Uncharacterized protein</fullName>
    </submittedName>
</protein>
<reference evidence="2 3" key="1">
    <citation type="submission" date="2019-07" db="EMBL/GenBank/DDBJ databases">
        <title>Genomes of Cafeteria roenbergensis.</title>
        <authorList>
            <person name="Fischer M.G."/>
            <person name="Hackl T."/>
            <person name="Roman M."/>
        </authorList>
    </citation>
    <scope>NUCLEOTIDE SEQUENCE [LARGE SCALE GENOMIC DNA]</scope>
    <source>
        <strain evidence="2 3">Cflag</strain>
    </source>
</reference>
<organism evidence="2 3">
    <name type="scientific">Cafeteria roenbergensis</name>
    <name type="common">Marine flagellate</name>
    <dbReference type="NCBI Taxonomy" id="33653"/>
    <lineage>
        <taxon>Eukaryota</taxon>
        <taxon>Sar</taxon>
        <taxon>Stramenopiles</taxon>
        <taxon>Bigyra</taxon>
        <taxon>Opalozoa</taxon>
        <taxon>Bicosoecida</taxon>
        <taxon>Cafeteriaceae</taxon>
        <taxon>Cafeteria</taxon>
    </lineage>
</organism>
<dbReference type="Proteomes" id="UP000325113">
    <property type="component" value="Unassembled WGS sequence"/>
</dbReference>
<gene>
    <name evidence="2" type="ORF">FNF31_05433</name>
</gene>
<name>A0A5A8CYU1_CAFRO</name>
<evidence type="ECO:0000313" key="3">
    <source>
        <dbReference type="Proteomes" id="UP000325113"/>
    </source>
</evidence>
<sequence length="153" mass="15195">MAVPLGRAEADALLAELGFAPTDSTELKVEALRTAHGKLAALVARLEASNKSIQAYLDEDPTDKDLAEAVSENEAIMAARKVTMEHVETVLAALGESALPASAAAAGAAAAPAAAVTKPAAPAAAEAAPAAAGPAEGSARSPEDEAKDLGVFL</sequence>
<accession>A0A5A8CYU1</accession>
<feature type="compositionally biased region" description="Low complexity" evidence="1">
    <location>
        <begin position="118"/>
        <end position="139"/>
    </location>
</feature>
<dbReference type="EMBL" id="VLTM01000068">
    <property type="protein sequence ID" value="KAA0158363.1"/>
    <property type="molecule type" value="Genomic_DNA"/>
</dbReference>
<evidence type="ECO:0000313" key="2">
    <source>
        <dbReference type="EMBL" id="KAA0158363.1"/>
    </source>
</evidence>
<dbReference type="AlphaFoldDB" id="A0A5A8CYU1"/>